<keyword evidence="5 7" id="KW-1133">Transmembrane helix</keyword>
<evidence type="ECO:0000256" key="2">
    <source>
        <dbReference type="ARBA" id="ARBA00006464"/>
    </source>
</evidence>
<keyword evidence="6 7" id="KW-0472">Membrane</keyword>
<keyword evidence="4 7" id="KW-0812">Transmembrane</keyword>
<comment type="subcellular location">
    <subcellularLocation>
        <location evidence="1">Membrane</location>
        <topology evidence="1">Multi-pass membrane protein</topology>
    </subcellularLocation>
</comment>
<dbReference type="EMBL" id="PZKL01000039">
    <property type="protein sequence ID" value="PTH79698.1"/>
    <property type="molecule type" value="Genomic_DNA"/>
</dbReference>
<dbReference type="Proteomes" id="UP000241986">
    <property type="component" value="Unassembled WGS sequence"/>
</dbReference>
<dbReference type="PANTHER" id="PTHR30576:SF0">
    <property type="entry name" value="UNDECAPRENYL-PHOSPHATE N-ACETYLGALACTOSAMINYL 1-PHOSPHATE TRANSFERASE-RELATED"/>
    <property type="match status" value="1"/>
</dbReference>
<evidence type="ECO:0000313" key="9">
    <source>
        <dbReference type="EMBL" id="PTH79698.1"/>
    </source>
</evidence>
<dbReference type="Pfam" id="PF02397">
    <property type="entry name" value="Bac_transf"/>
    <property type="match status" value="1"/>
</dbReference>
<feature type="domain" description="Bacterial sugar transferase" evidence="8">
    <location>
        <begin position="238"/>
        <end position="420"/>
    </location>
</feature>
<dbReference type="NCBIfam" id="TIGR03025">
    <property type="entry name" value="EPS_sugtrans"/>
    <property type="match status" value="1"/>
</dbReference>
<evidence type="ECO:0000256" key="7">
    <source>
        <dbReference type="SAM" id="Phobius"/>
    </source>
</evidence>
<dbReference type="AlphaFoldDB" id="A0A2T4MYP5"/>
<proteinExistence type="inferred from homology"/>
<comment type="similarity">
    <text evidence="2">Belongs to the bacterial sugar transferase family.</text>
</comment>
<dbReference type="GO" id="GO:0016020">
    <property type="term" value="C:membrane"/>
    <property type="evidence" value="ECO:0007669"/>
    <property type="project" value="UniProtKB-SubCell"/>
</dbReference>
<feature type="transmembrane region" description="Helical" evidence="7">
    <location>
        <begin position="243"/>
        <end position="264"/>
    </location>
</feature>
<dbReference type="PANTHER" id="PTHR30576">
    <property type="entry name" value="COLANIC BIOSYNTHESIS UDP-GLUCOSE LIPID CARRIER TRANSFERASE"/>
    <property type="match status" value="1"/>
</dbReference>
<evidence type="ECO:0000256" key="1">
    <source>
        <dbReference type="ARBA" id="ARBA00004141"/>
    </source>
</evidence>
<comment type="caution">
    <text evidence="9">The sequence shown here is derived from an EMBL/GenBank/DDBJ whole genome shotgun (WGS) entry which is preliminary data.</text>
</comment>
<sequence>MINNSYYPYGGRCYDLLRFNYTMMFFFTSLVSTLLPSFLFWGVDFWSFLDNVKINTLLGIFITCITAGFFLSRVLCYPGVNALSYMIPTVTAVYGILFGVLLLFRLEYSRPVIISSYILALVSCWIIYDLGVRSGKVKYSIIPVGNYQKLCALTAAEWNILHKPDFSLFCGNAVVADFHSSDLTSEWKKLLTDFVLLGIPIYHSKTIYASLTGRVSVEQLYENDFGSAIPSLFYFHLKRLADFLIVIISFPFFMPVIIITAILIKLESPGPVFFKQKRVGFGNKDFVMYKFRSMHDSSSLDNACFAQKADKRITRVGHFIRKYRIDELPQFFNVLKGDMSLIGPRPEQRFFVEKFESELPFYMYRHMVRPGISGWAQVMHGYSADTDSTRIKLEYDFYHIRNFSLWLDLLIVIKTIKTMLTGFGAR</sequence>
<dbReference type="GO" id="GO:0016780">
    <property type="term" value="F:phosphotransferase activity, for other substituted phosphate groups"/>
    <property type="evidence" value="ECO:0007669"/>
    <property type="project" value="TreeGrafter"/>
</dbReference>
<feature type="transmembrane region" description="Helical" evidence="7">
    <location>
        <begin position="54"/>
        <end position="71"/>
    </location>
</feature>
<feature type="transmembrane region" description="Helical" evidence="7">
    <location>
        <begin position="112"/>
        <end position="131"/>
    </location>
</feature>
<evidence type="ECO:0000256" key="6">
    <source>
        <dbReference type="ARBA" id="ARBA00023136"/>
    </source>
</evidence>
<evidence type="ECO:0000256" key="4">
    <source>
        <dbReference type="ARBA" id="ARBA00022692"/>
    </source>
</evidence>
<feature type="transmembrane region" description="Helical" evidence="7">
    <location>
        <begin position="83"/>
        <end position="106"/>
    </location>
</feature>
<evidence type="ECO:0000259" key="8">
    <source>
        <dbReference type="Pfam" id="PF02397"/>
    </source>
</evidence>
<evidence type="ECO:0000256" key="5">
    <source>
        <dbReference type="ARBA" id="ARBA00022989"/>
    </source>
</evidence>
<evidence type="ECO:0000313" key="10">
    <source>
        <dbReference type="Proteomes" id="UP000241986"/>
    </source>
</evidence>
<dbReference type="InterPro" id="IPR017475">
    <property type="entry name" value="EPS_sugar_tfrase"/>
</dbReference>
<dbReference type="RefSeq" id="WP_107684184.1">
    <property type="nucleotide sequence ID" value="NZ_PZKL01000039.1"/>
</dbReference>
<keyword evidence="3 9" id="KW-0808">Transferase</keyword>
<accession>A0A2T4MYP5</accession>
<feature type="transmembrane region" description="Helical" evidence="7">
    <location>
        <begin position="21"/>
        <end position="42"/>
    </location>
</feature>
<evidence type="ECO:0000256" key="3">
    <source>
        <dbReference type="ARBA" id="ARBA00022679"/>
    </source>
</evidence>
<organism evidence="9 10">
    <name type="scientific">Aeromonas veronii</name>
    <dbReference type="NCBI Taxonomy" id="654"/>
    <lineage>
        <taxon>Bacteria</taxon>
        <taxon>Pseudomonadati</taxon>
        <taxon>Pseudomonadota</taxon>
        <taxon>Gammaproteobacteria</taxon>
        <taxon>Aeromonadales</taxon>
        <taxon>Aeromonadaceae</taxon>
        <taxon>Aeromonas</taxon>
    </lineage>
</organism>
<protein>
    <submittedName>
        <fullName evidence="9">Glycosyl transferase</fullName>
    </submittedName>
</protein>
<reference evidence="9 10" key="1">
    <citation type="submission" date="2018-03" db="EMBL/GenBank/DDBJ databases">
        <title>Aeromonas veronii whole genome sequencing and analysis.</title>
        <authorList>
            <person name="Xie H."/>
            <person name="Liu T."/>
            <person name="Wang K."/>
        </authorList>
    </citation>
    <scope>NUCLEOTIDE SEQUENCE [LARGE SCALE GENOMIC DNA]</scope>
    <source>
        <strain evidence="9 10">XH.VA.1</strain>
    </source>
</reference>
<dbReference type="InterPro" id="IPR003362">
    <property type="entry name" value="Bact_transf"/>
</dbReference>
<gene>
    <name evidence="9" type="ORF">DAA48_17420</name>
</gene>
<name>A0A2T4MYP5_AERVE</name>